<proteinExistence type="predicted"/>
<sequence>MVLTCGSGSSVNVNYGSWVAADGTQSHAYCRIPTTITLVDVQYVP</sequence>
<accession>A0ABW9HJQ9</accession>
<evidence type="ECO:0000313" key="1">
    <source>
        <dbReference type="EMBL" id="MFM9608302.1"/>
    </source>
</evidence>
<name>A0ABW9HJQ9_9ACTN</name>
<dbReference type="EMBL" id="JBJVNI010000003">
    <property type="protein sequence ID" value="MFM9608302.1"/>
    <property type="molecule type" value="Genomic_DNA"/>
</dbReference>
<organism evidence="1 2">
    <name type="scientific">Streptomyces niveiscabiei</name>
    <dbReference type="NCBI Taxonomy" id="164115"/>
    <lineage>
        <taxon>Bacteria</taxon>
        <taxon>Bacillati</taxon>
        <taxon>Actinomycetota</taxon>
        <taxon>Actinomycetes</taxon>
        <taxon>Kitasatosporales</taxon>
        <taxon>Streptomycetaceae</taxon>
        <taxon>Streptomyces</taxon>
    </lineage>
</organism>
<keyword evidence="2" id="KW-1185">Reference proteome</keyword>
<protein>
    <submittedName>
        <fullName evidence="1">Uncharacterized protein</fullName>
    </submittedName>
</protein>
<reference evidence="1 2" key="1">
    <citation type="submission" date="2024-12" db="EMBL/GenBank/DDBJ databases">
        <title>Forecasting of Potato common scab and diversities of Pathogenic streptomyces spp. in china.</title>
        <authorList>
            <person name="Handique U."/>
            <person name="Wu J."/>
        </authorList>
    </citation>
    <scope>NUCLEOTIDE SEQUENCE [LARGE SCALE GENOMIC DNA]</scope>
    <source>
        <strain evidence="1 2">ZRIMU1530</strain>
    </source>
</reference>
<comment type="caution">
    <text evidence="1">The sequence shown here is derived from an EMBL/GenBank/DDBJ whole genome shotgun (WGS) entry which is preliminary data.</text>
</comment>
<dbReference type="Proteomes" id="UP001631957">
    <property type="component" value="Unassembled WGS sequence"/>
</dbReference>
<gene>
    <name evidence="1" type="ORF">ACKI18_06200</name>
</gene>
<evidence type="ECO:0000313" key="2">
    <source>
        <dbReference type="Proteomes" id="UP001631957"/>
    </source>
</evidence>
<dbReference type="RefSeq" id="WP_159051824.1">
    <property type="nucleotide sequence ID" value="NZ_JBJVNI010000003.1"/>
</dbReference>